<feature type="non-terminal residue" evidence="2">
    <location>
        <position position="74"/>
    </location>
</feature>
<organism evidence="2">
    <name type="scientific">uncultured Thermomicrobiales bacterium</name>
    <dbReference type="NCBI Taxonomy" id="1645740"/>
    <lineage>
        <taxon>Bacteria</taxon>
        <taxon>Pseudomonadati</taxon>
        <taxon>Thermomicrobiota</taxon>
        <taxon>Thermomicrobia</taxon>
        <taxon>Thermomicrobiales</taxon>
        <taxon>environmental samples</taxon>
    </lineage>
</organism>
<dbReference type="AlphaFoldDB" id="A0A6J4VYP8"/>
<dbReference type="EMBL" id="CADCWN010000348">
    <property type="protein sequence ID" value="CAA9588379.1"/>
    <property type="molecule type" value="Genomic_DNA"/>
</dbReference>
<feature type="region of interest" description="Disordered" evidence="1">
    <location>
        <begin position="37"/>
        <end position="74"/>
    </location>
</feature>
<accession>A0A6J4VYP8</accession>
<evidence type="ECO:0000256" key="1">
    <source>
        <dbReference type="SAM" id="MobiDB-lite"/>
    </source>
</evidence>
<feature type="non-terminal residue" evidence="2">
    <location>
        <position position="1"/>
    </location>
</feature>
<name>A0A6J4VYP8_9BACT</name>
<gene>
    <name evidence="2" type="ORF">AVDCRST_MAG18-4361</name>
</gene>
<reference evidence="2" key="1">
    <citation type="submission" date="2020-02" db="EMBL/GenBank/DDBJ databases">
        <authorList>
            <person name="Meier V. D."/>
        </authorList>
    </citation>
    <scope>NUCLEOTIDE SEQUENCE</scope>
    <source>
        <strain evidence="2">AVDCRST_MAG18</strain>
    </source>
</reference>
<evidence type="ECO:0000313" key="2">
    <source>
        <dbReference type="EMBL" id="CAA9588379.1"/>
    </source>
</evidence>
<protein>
    <submittedName>
        <fullName evidence="2">Protein translocase membrane subunit SecG</fullName>
    </submittedName>
</protein>
<proteinExistence type="predicted"/>
<sequence length="74" mass="8629">AQYPVHRPDDPGGHADHRAAAAIARPGLQRHLRRRERFDLPHPARCRKNPLPVHDRPLGRLHDHRRRDQHLQGV</sequence>